<evidence type="ECO:0000256" key="1">
    <source>
        <dbReference type="SAM" id="MobiDB-lite"/>
    </source>
</evidence>
<evidence type="ECO:0000313" key="4">
    <source>
        <dbReference type="Proteomes" id="UP001365128"/>
    </source>
</evidence>
<proteinExistence type="predicted"/>
<gene>
    <name evidence="3" type="ORF">IWX46DRAFT_610233</name>
</gene>
<dbReference type="Proteomes" id="UP001365128">
    <property type="component" value="Unassembled WGS sequence"/>
</dbReference>
<feature type="chain" id="PRO_5047403529" description="Secreted protein" evidence="2">
    <location>
        <begin position="32"/>
        <end position="88"/>
    </location>
</feature>
<feature type="signal peptide" evidence="2">
    <location>
        <begin position="1"/>
        <end position="31"/>
    </location>
</feature>
<evidence type="ECO:0000256" key="2">
    <source>
        <dbReference type="SAM" id="SignalP"/>
    </source>
</evidence>
<organism evidence="3 4">
    <name type="scientific">Phyllosticta citricarpa</name>
    <dbReference type="NCBI Taxonomy" id="55181"/>
    <lineage>
        <taxon>Eukaryota</taxon>
        <taxon>Fungi</taxon>
        <taxon>Dikarya</taxon>
        <taxon>Ascomycota</taxon>
        <taxon>Pezizomycotina</taxon>
        <taxon>Dothideomycetes</taxon>
        <taxon>Dothideomycetes incertae sedis</taxon>
        <taxon>Botryosphaeriales</taxon>
        <taxon>Phyllostictaceae</taxon>
        <taxon>Phyllosticta</taxon>
    </lineage>
</organism>
<keyword evidence="4" id="KW-1185">Reference proteome</keyword>
<accession>A0ABR1LNE4</accession>
<evidence type="ECO:0000313" key="3">
    <source>
        <dbReference type="EMBL" id="KAK7536714.1"/>
    </source>
</evidence>
<sequence length="88" mass="9439">MQIIPRWFFAPCPILMLLLLLLHMRPAPADAGGGCVQVQVAGRRGPDVTAQATHRPRPIMNASGQVPRPPATDPPCSAALLQLLSHKT</sequence>
<keyword evidence="2" id="KW-0732">Signal</keyword>
<evidence type="ECO:0008006" key="5">
    <source>
        <dbReference type="Google" id="ProtNLM"/>
    </source>
</evidence>
<protein>
    <recommendedName>
        <fullName evidence="5">Secreted protein</fullName>
    </recommendedName>
</protein>
<reference evidence="3 4" key="1">
    <citation type="submission" date="2024-04" db="EMBL/GenBank/DDBJ databases">
        <title>Phyllosticta paracitricarpa is synonymous to the EU quarantine fungus P. citricarpa based on phylogenomic analyses.</title>
        <authorList>
            <consortium name="Lawrence Berkeley National Laboratory"/>
            <person name="Van Ingen-Buijs V.A."/>
            <person name="Van Westerhoven A.C."/>
            <person name="Haridas S."/>
            <person name="Skiadas P."/>
            <person name="Martin F."/>
            <person name="Groenewald J.Z."/>
            <person name="Crous P.W."/>
            <person name="Seidl M.F."/>
        </authorList>
    </citation>
    <scope>NUCLEOTIDE SEQUENCE [LARGE SCALE GENOMIC DNA]</scope>
    <source>
        <strain evidence="3 4">CBS 122670</strain>
    </source>
</reference>
<name>A0ABR1LNE4_9PEZI</name>
<dbReference type="EMBL" id="JBBPDW010000035">
    <property type="protein sequence ID" value="KAK7536714.1"/>
    <property type="molecule type" value="Genomic_DNA"/>
</dbReference>
<feature type="region of interest" description="Disordered" evidence="1">
    <location>
        <begin position="46"/>
        <end position="73"/>
    </location>
</feature>
<comment type="caution">
    <text evidence="3">The sequence shown here is derived from an EMBL/GenBank/DDBJ whole genome shotgun (WGS) entry which is preliminary data.</text>
</comment>